<reference evidence="7" key="1">
    <citation type="submission" date="2021-02" db="EMBL/GenBank/DDBJ databases">
        <authorList>
            <person name="Nowell W R."/>
        </authorList>
    </citation>
    <scope>NUCLEOTIDE SEQUENCE</scope>
</reference>
<feature type="compositionally biased region" description="Basic and acidic residues" evidence="3">
    <location>
        <begin position="449"/>
        <end position="466"/>
    </location>
</feature>
<dbReference type="Gene3D" id="1.10.510.10">
    <property type="entry name" value="Transferase(Phosphotransferase) domain 1"/>
    <property type="match status" value="1"/>
</dbReference>
<evidence type="ECO:0000313" key="7">
    <source>
        <dbReference type="EMBL" id="CAF1624342.1"/>
    </source>
</evidence>
<dbReference type="PROSITE" id="PS50103">
    <property type="entry name" value="ZF_C3H1"/>
    <property type="match status" value="1"/>
</dbReference>
<dbReference type="InterPro" id="IPR000719">
    <property type="entry name" value="Prot_kinase_dom"/>
</dbReference>
<dbReference type="EMBL" id="CAJNOR010007849">
    <property type="protein sequence ID" value="CAF1624342.1"/>
    <property type="molecule type" value="Genomic_DNA"/>
</dbReference>
<feature type="compositionally biased region" description="Polar residues" evidence="3">
    <location>
        <begin position="438"/>
        <end position="448"/>
    </location>
</feature>
<evidence type="ECO:0000256" key="1">
    <source>
        <dbReference type="PROSITE-ProRule" id="PRU00176"/>
    </source>
</evidence>
<keyword evidence="2" id="KW-0862">Zinc</keyword>
<dbReference type="PROSITE" id="PS50011">
    <property type="entry name" value="PROTEIN_KINASE_DOM"/>
    <property type="match status" value="1"/>
</dbReference>
<dbReference type="Pfam" id="PF00069">
    <property type="entry name" value="Pkinase"/>
    <property type="match status" value="1"/>
</dbReference>
<feature type="domain" description="RRM" evidence="5">
    <location>
        <begin position="14"/>
        <end position="97"/>
    </location>
</feature>
<dbReference type="Proteomes" id="UP000663828">
    <property type="component" value="Unassembled WGS sequence"/>
</dbReference>
<keyword evidence="1" id="KW-0694">RNA-binding</keyword>
<dbReference type="Gene3D" id="3.30.70.330">
    <property type="match status" value="2"/>
</dbReference>
<feature type="domain" description="Protein kinase" evidence="4">
    <location>
        <begin position="507"/>
        <end position="792"/>
    </location>
</feature>
<feature type="zinc finger region" description="C3H1-type" evidence="2">
    <location>
        <begin position="301"/>
        <end position="328"/>
    </location>
</feature>
<dbReference type="InterPro" id="IPR000504">
    <property type="entry name" value="RRM_dom"/>
</dbReference>
<feature type="region of interest" description="Disordered" evidence="3">
    <location>
        <begin position="438"/>
        <end position="466"/>
    </location>
</feature>
<dbReference type="GO" id="GO:0008270">
    <property type="term" value="F:zinc ion binding"/>
    <property type="evidence" value="ECO:0007669"/>
    <property type="project" value="UniProtKB-KW"/>
</dbReference>
<dbReference type="InterPro" id="IPR053260">
    <property type="entry name" value="hnRNP"/>
</dbReference>
<dbReference type="InterPro" id="IPR011009">
    <property type="entry name" value="Kinase-like_dom_sf"/>
</dbReference>
<proteinExistence type="predicted"/>
<dbReference type="SMART" id="SM00360">
    <property type="entry name" value="RRM"/>
    <property type="match status" value="2"/>
</dbReference>
<dbReference type="AlphaFoldDB" id="A0A816CJU7"/>
<comment type="caution">
    <text evidence="7">The sequence shown here is derived from an EMBL/GenBank/DDBJ whole genome shotgun (WGS) entry which is preliminary data.</text>
</comment>
<dbReference type="InterPro" id="IPR000571">
    <property type="entry name" value="Znf_CCCH"/>
</dbReference>
<evidence type="ECO:0000259" key="4">
    <source>
        <dbReference type="PROSITE" id="PS50011"/>
    </source>
</evidence>
<dbReference type="SUPFAM" id="SSF54928">
    <property type="entry name" value="RNA-binding domain, RBD"/>
    <property type="match status" value="1"/>
</dbReference>
<evidence type="ECO:0000259" key="5">
    <source>
        <dbReference type="PROSITE" id="PS50102"/>
    </source>
</evidence>
<evidence type="ECO:0000313" key="8">
    <source>
        <dbReference type="Proteomes" id="UP000663828"/>
    </source>
</evidence>
<dbReference type="PANTHER" id="PTHR48035">
    <property type="entry name" value="HETEROGENEOUS NUCLEAR RIBONUCLEOPROTEIN 1"/>
    <property type="match status" value="1"/>
</dbReference>
<keyword evidence="8" id="KW-1185">Reference proteome</keyword>
<protein>
    <submittedName>
        <fullName evidence="7">Uncharacterized protein</fullName>
    </submittedName>
</protein>
<evidence type="ECO:0000256" key="2">
    <source>
        <dbReference type="PROSITE-ProRule" id="PRU00723"/>
    </source>
</evidence>
<gene>
    <name evidence="7" type="ORF">XAT740_LOCUS50695</name>
</gene>
<evidence type="ECO:0000259" key="6">
    <source>
        <dbReference type="PROSITE" id="PS50103"/>
    </source>
</evidence>
<keyword evidence="2" id="KW-0479">Metal-binding</keyword>
<dbReference type="SUPFAM" id="SSF56112">
    <property type="entry name" value="Protein kinase-like (PK-like)"/>
    <property type="match status" value="1"/>
</dbReference>
<sequence>MASNMNQDLEQHRRIIFIQDLNPNTDVQTLKRYLSTYSNRIERCTVPRDEKGRSKLHSIVTFFDKECVDNVMKDRVHVIDNKQVFIHRSVPMQASAKVNQRIRQLIVSTLDNKTLFEKDIRDHFRTYGKIENINKLHQNGTVWSIHFDYYDAVHKAILASPHRVRQVDVDVKQSERNMTARQFPADTQENEVNDAFEAKPKHRPPGSNVTINEEVSSFTLPDLLYCIHITNLPRGIDAETLSERFDWDVYDILMNPCDNDLSVKTECWLKNANGEEEIDNFIRRWNREIIDGLKIQCEKKEDQFELCTKFQIGQCGYGANCYWDHIPCTANGTCASACPYGHEQGMKTVPNPSDGEKPTSVIYRIKLSGFRAPVNPEYLYRWFGANNKYYIDSKHNCNAYIVNIKSIKYAKQLMREWNNQNIDGQTIKCQLELSPILSNRSQSESQPMNRDRARSRPRDATSLRSDSDYFTRDITSKPLNDNEIKELDRDTRLFAKPIRNAIHARFQTNKRSLPSDAPSYEWEVTGKATNSDDKVLLIRHVKNPNRLGVIKIYPSQFSNSADVHRELIIMKRLKDVQGVSHLIEPENTSNNLIRSHATSDKLWMIMERAPGCSLKDFIEGRLTNELDIESIIQLTLKLTIILRNVHHRKVFHQNLSPENIMIDWDCKRSMNDAQLTVINYSQATMVSDEAYISTSSPTHKWYDPPQSSDGAFVSTVDISGICAILFWLLTQRTLVHARDELPHLQFYDRINDVSQNAAKSIGRTATLGDQLRKYLLNTFDRAFGYPGHHPWTFDDFECRLKSILQLLIPVEPKLDAVDGIIQELASIAEASSATSTMMDNVYEDKFKQASQAFCQSKKNFVDAGRNQYVWSDGGCAWVCHPHKSMNECYSDDILTYQSSRGRITITYSIIVRCLAKCNEEGRAIVLSISSDVNGRTIEIPIGEYSTAQDYQKNVVELFQVELKNLFLAIYKQRIEKLS</sequence>
<dbReference type="GO" id="GO:0005524">
    <property type="term" value="F:ATP binding"/>
    <property type="evidence" value="ECO:0007669"/>
    <property type="project" value="InterPro"/>
</dbReference>
<dbReference type="InterPro" id="IPR012677">
    <property type="entry name" value="Nucleotide-bd_a/b_plait_sf"/>
</dbReference>
<accession>A0A816CJU7</accession>
<name>A0A816CJU7_ADIRI</name>
<feature type="domain" description="C3H1-type" evidence="6">
    <location>
        <begin position="301"/>
        <end position="328"/>
    </location>
</feature>
<dbReference type="PROSITE" id="PS50102">
    <property type="entry name" value="RRM"/>
    <property type="match status" value="1"/>
</dbReference>
<dbReference type="GO" id="GO:0004672">
    <property type="term" value="F:protein kinase activity"/>
    <property type="evidence" value="ECO:0007669"/>
    <property type="project" value="InterPro"/>
</dbReference>
<dbReference type="SMART" id="SM00220">
    <property type="entry name" value="S_TKc"/>
    <property type="match status" value="1"/>
</dbReference>
<keyword evidence="2" id="KW-0863">Zinc-finger</keyword>
<evidence type="ECO:0000256" key="3">
    <source>
        <dbReference type="SAM" id="MobiDB-lite"/>
    </source>
</evidence>
<dbReference type="GO" id="GO:0003723">
    <property type="term" value="F:RNA binding"/>
    <property type="evidence" value="ECO:0007669"/>
    <property type="project" value="UniProtKB-UniRule"/>
</dbReference>
<dbReference type="Pfam" id="PF00076">
    <property type="entry name" value="RRM_1"/>
    <property type="match status" value="1"/>
</dbReference>
<organism evidence="7 8">
    <name type="scientific">Adineta ricciae</name>
    <name type="common">Rotifer</name>
    <dbReference type="NCBI Taxonomy" id="249248"/>
    <lineage>
        <taxon>Eukaryota</taxon>
        <taxon>Metazoa</taxon>
        <taxon>Spiralia</taxon>
        <taxon>Gnathifera</taxon>
        <taxon>Rotifera</taxon>
        <taxon>Eurotatoria</taxon>
        <taxon>Bdelloidea</taxon>
        <taxon>Adinetida</taxon>
        <taxon>Adinetidae</taxon>
        <taxon>Adineta</taxon>
    </lineage>
</organism>
<dbReference type="PANTHER" id="PTHR48035:SF2">
    <property type="entry name" value="RNA-BINDING REGION RNP-1 DOMAIN-CONTAINING PROTEIN"/>
    <property type="match status" value="1"/>
</dbReference>
<dbReference type="InterPro" id="IPR035979">
    <property type="entry name" value="RBD_domain_sf"/>
</dbReference>